<comment type="caution">
    <text evidence="3">The sequence shown here is derived from an EMBL/GenBank/DDBJ whole genome shotgun (WGS) entry which is preliminary data.</text>
</comment>
<sequence>MPEFAARPFLFRSPSGFSREDSGPTAGPDSPQEGGRSMTPHAPFTVRRLADVPPDVLLRLMRSHEKQVSGVATWTREDVLLELGHPGRTDDDGWCLTGFGEDVLGSATVTARGDVLHVLLTVLPGRHGPSAARRLLSLALDRADALAARHGRRYAVTVGGVLSGDPVLPPVLREAGFSPGLTAGQYAIDLTAPPLPPLLPDGGALRPAGPGDVATLHTLHRRSRTRGAGAEDAAVFRACFDRLRESGGAALQLEVSGRPAGHVLGRVDSLGNGRVTDLAVDPAFRGLGIGYALLTAGLAELRARGAVGALVTLDTDDPYDPEALGRILTVRSVRSVTRFHGEAG</sequence>
<gene>
    <name evidence="3" type="ORF">GCM10019016_071050</name>
</gene>
<evidence type="ECO:0000259" key="2">
    <source>
        <dbReference type="PROSITE" id="PS51186"/>
    </source>
</evidence>
<feature type="region of interest" description="Disordered" evidence="1">
    <location>
        <begin position="1"/>
        <end position="43"/>
    </location>
</feature>
<dbReference type="Gene3D" id="3.40.630.30">
    <property type="match status" value="1"/>
</dbReference>
<evidence type="ECO:0000313" key="4">
    <source>
        <dbReference type="Proteomes" id="UP001501455"/>
    </source>
</evidence>
<evidence type="ECO:0000256" key="1">
    <source>
        <dbReference type="SAM" id="MobiDB-lite"/>
    </source>
</evidence>
<name>A0ABP6TZ33_9ACTN</name>
<dbReference type="EMBL" id="BAAAXF010000051">
    <property type="protein sequence ID" value="GAA3500000.1"/>
    <property type="molecule type" value="Genomic_DNA"/>
</dbReference>
<dbReference type="Pfam" id="PF00583">
    <property type="entry name" value="Acetyltransf_1"/>
    <property type="match status" value="1"/>
</dbReference>
<dbReference type="InterPro" id="IPR000182">
    <property type="entry name" value="GNAT_dom"/>
</dbReference>
<dbReference type="InterPro" id="IPR016181">
    <property type="entry name" value="Acyl_CoA_acyltransferase"/>
</dbReference>
<keyword evidence="4" id="KW-1185">Reference proteome</keyword>
<dbReference type="CDD" id="cd04301">
    <property type="entry name" value="NAT_SF"/>
    <property type="match status" value="1"/>
</dbReference>
<feature type="domain" description="N-acetyltransferase" evidence="2">
    <location>
        <begin position="203"/>
        <end position="344"/>
    </location>
</feature>
<dbReference type="PROSITE" id="PS51186">
    <property type="entry name" value="GNAT"/>
    <property type="match status" value="1"/>
</dbReference>
<accession>A0ABP6TZ33</accession>
<dbReference type="SUPFAM" id="SSF55729">
    <property type="entry name" value="Acyl-CoA N-acyltransferases (Nat)"/>
    <property type="match status" value="1"/>
</dbReference>
<protein>
    <recommendedName>
        <fullName evidence="2">N-acetyltransferase domain-containing protein</fullName>
    </recommendedName>
</protein>
<evidence type="ECO:0000313" key="3">
    <source>
        <dbReference type="EMBL" id="GAA3500000.1"/>
    </source>
</evidence>
<dbReference type="Proteomes" id="UP001501455">
    <property type="component" value="Unassembled WGS sequence"/>
</dbReference>
<proteinExistence type="predicted"/>
<reference evidence="4" key="1">
    <citation type="journal article" date="2019" name="Int. J. Syst. Evol. Microbiol.">
        <title>The Global Catalogue of Microorganisms (GCM) 10K type strain sequencing project: providing services to taxonomists for standard genome sequencing and annotation.</title>
        <authorList>
            <consortium name="The Broad Institute Genomics Platform"/>
            <consortium name="The Broad Institute Genome Sequencing Center for Infectious Disease"/>
            <person name="Wu L."/>
            <person name="Ma J."/>
        </authorList>
    </citation>
    <scope>NUCLEOTIDE SEQUENCE [LARGE SCALE GENOMIC DNA]</scope>
    <source>
        <strain evidence="4">JCM 4816</strain>
    </source>
</reference>
<organism evidence="3 4">
    <name type="scientific">Streptomyces prasinosporus</name>
    <dbReference type="NCBI Taxonomy" id="68256"/>
    <lineage>
        <taxon>Bacteria</taxon>
        <taxon>Bacillati</taxon>
        <taxon>Actinomycetota</taxon>
        <taxon>Actinomycetes</taxon>
        <taxon>Kitasatosporales</taxon>
        <taxon>Streptomycetaceae</taxon>
        <taxon>Streptomyces</taxon>
        <taxon>Streptomyces albogriseolus group</taxon>
    </lineage>
</organism>